<evidence type="ECO:0008006" key="3">
    <source>
        <dbReference type="Google" id="ProtNLM"/>
    </source>
</evidence>
<sequence length="182" mass="20638">MVSEMLLFIECESSSVEGCLKELREKAKILESMPGSIEKAKIELSFGAFMEIKIALSIDPTKKADKYIVAEHTSGKDIIERLQEKIRKKIKNTEIVDFTFGTYTMPITRRKYAVGIAVVNRPQGKGNLENLSIEERRAILGKALELFGWNPKALNISEIARLFNVSRDSIYNDIEQILKERG</sequence>
<name>C6A009_THESM</name>
<accession>C6A009</accession>
<gene>
    <name evidence="1" type="ordered locus">TSIB_1941</name>
</gene>
<protein>
    <recommendedName>
        <fullName evidence="3">Helix-turn-helix type 11 domain-containing protein</fullName>
    </recommendedName>
</protein>
<keyword evidence="2" id="KW-1185">Reference proteome</keyword>
<organism evidence="1 2">
    <name type="scientific">Thermococcus sibiricus (strain DSM 12597 / MM 739)</name>
    <dbReference type="NCBI Taxonomy" id="604354"/>
    <lineage>
        <taxon>Archaea</taxon>
        <taxon>Methanobacteriati</taxon>
        <taxon>Methanobacteriota</taxon>
        <taxon>Thermococci</taxon>
        <taxon>Thermococcales</taxon>
        <taxon>Thermococcaceae</taxon>
        <taxon>Thermococcus</taxon>
    </lineage>
</organism>
<dbReference type="HOGENOM" id="CLU_126381_0_0_2"/>
<reference evidence="1 2" key="1">
    <citation type="journal article" date="2009" name="Appl. Environ. Microbiol.">
        <title>Metabolic versatility and indigenous origin of the archaeon Thermococcus sibiricus, isolated from a siberian oil reservoir, as revealed by genome analysis.</title>
        <authorList>
            <person name="Mardanov A.V."/>
            <person name="Ravin N.V."/>
            <person name="Svetlitchnyi V.A."/>
            <person name="Beletsky A.V."/>
            <person name="Miroshnichenko M.L."/>
            <person name="Bonch-Osmolovskaya E.A."/>
            <person name="Skryabin K.G."/>
        </authorList>
    </citation>
    <scope>NUCLEOTIDE SEQUENCE [LARGE SCALE GENOMIC DNA]</scope>
    <source>
        <strain evidence="2">DSM 12597 / MM 739</strain>
    </source>
</reference>
<dbReference type="eggNOG" id="arCOG05829">
    <property type="taxonomic scope" value="Archaea"/>
</dbReference>
<dbReference type="KEGG" id="tsi:TSIB_1941"/>
<evidence type="ECO:0000313" key="2">
    <source>
        <dbReference type="Proteomes" id="UP000009079"/>
    </source>
</evidence>
<proteinExistence type="predicted"/>
<dbReference type="AlphaFoldDB" id="C6A009"/>
<evidence type="ECO:0000313" key="1">
    <source>
        <dbReference type="EMBL" id="ACS90990.1"/>
    </source>
</evidence>
<dbReference type="Proteomes" id="UP000009079">
    <property type="component" value="Chromosome"/>
</dbReference>
<dbReference type="EMBL" id="CP001463">
    <property type="protein sequence ID" value="ACS90990.1"/>
    <property type="molecule type" value="Genomic_DNA"/>
</dbReference>